<organism evidence="2 3">
    <name type="scientific">Amycolatopsis cihanbeyliensis</name>
    <dbReference type="NCBI Taxonomy" id="1128664"/>
    <lineage>
        <taxon>Bacteria</taxon>
        <taxon>Bacillati</taxon>
        <taxon>Actinomycetota</taxon>
        <taxon>Actinomycetes</taxon>
        <taxon>Pseudonocardiales</taxon>
        <taxon>Pseudonocardiaceae</taxon>
        <taxon>Amycolatopsis</taxon>
    </lineage>
</organism>
<dbReference type="AlphaFoldDB" id="A0A542DDF4"/>
<accession>A0A542DDF4</accession>
<dbReference type="EMBL" id="VFML01000001">
    <property type="protein sequence ID" value="TQJ01096.1"/>
    <property type="molecule type" value="Genomic_DNA"/>
</dbReference>
<evidence type="ECO:0000313" key="2">
    <source>
        <dbReference type="EMBL" id="TQJ01096.1"/>
    </source>
</evidence>
<evidence type="ECO:0000256" key="1">
    <source>
        <dbReference type="SAM" id="MobiDB-lite"/>
    </source>
</evidence>
<dbReference type="Proteomes" id="UP000320876">
    <property type="component" value="Unassembled WGS sequence"/>
</dbReference>
<name>A0A542DDF4_AMYCI</name>
<reference evidence="2 3" key="1">
    <citation type="submission" date="2019-06" db="EMBL/GenBank/DDBJ databases">
        <title>Sequencing the genomes of 1000 actinobacteria strains.</title>
        <authorList>
            <person name="Klenk H.-P."/>
        </authorList>
    </citation>
    <scope>NUCLEOTIDE SEQUENCE [LARGE SCALE GENOMIC DNA]</scope>
    <source>
        <strain evidence="2 3">DSM 45679</strain>
    </source>
</reference>
<dbReference type="OrthoDB" id="3213425at2"/>
<evidence type="ECO:0000313" key="3">
    <source>
        <dbReference type="Proteomes" id="UP000320876"/>
    </source>
</evidence>
<protein>
    <submittedName>
        <fullName evidence="2">Uncharacterized protein</fullName>
    </submittedName>
</protein>
<keyword evidence="3" id="KW-1185">Reference proteome</keyword>
<dbReference type="RefSeq" id="WP_141995944.1">
    <property type="nucleotide sequence ID" value="NZ_VFML01000001.1"/>
</dbReference>
<gene>
    <name evidence="2" type="ORF">FB471_0761</name>
</gene>
<comment type="caution">
    <text evidence="2">The sequence shown here is derived from an EMBL/GenBank/DDBJ whole genome shotgun (WGS) entry which is preliminary data.</text>
</comment>
<sequence>MSKPNRLLRAARERLPSPTVPNDHASRAEVAEQVNAWLWETTGRRYQLDAHYLAKLERGVVRRPGAPYRAGLRHVLGAVHDADLGFTPPGRAETGARVTDAAASRAPASWEFGGLIERVTAMTEHDLMPPNRRTFLTGTGMLAGAALTAELRPLLWPVAPAVGSRVGQPFTSPELDAVAHLVHALRSWHSSTGALSRPAVVAQLGVHTRRLGEAPQNTPETLRAFRLGAELAEIAASMAWDAAEHVQAQRYYVIAVQLAHAAGDNALTAIALAALARQCYDLERPVDGLEMV</sequence>
<feature type="region of interest" description="Disordered" evidence="1">
    <location>
        <begin position="1"/>
        <end position="23"/>
    </location>
</feature>
<proteinExistence type="predicted"/>